<gene>
    <name evidence="2" type="ORF">EYC80_005190</name>
</gene>
<organism evidence="2 3">
    <name type="scientific">Monilinia laxa</name>
    <name type="common">Brown rot fungus</name>
    <name type="synonym">Sclerotinia laxa</name>
    <dbReference type="NCBI Taxonomy" id="61186"/>
    <lineage>
        <taxon>Eukaryota</taxon>
        <taxon>Fungi</taxon>
        <taxon>Dikarya</taxon>
        <taxon>Ascomycota</taxon>
        <taxon>Pezizomycotina</taxon>
        <taxon>Leotiomycetes</taxon>
        <taxon>Helotiales</taxon>
        <taxon>Sclerotiniaceae</taxon>
        <taxon>Monilinia</taxon>
    </lineage>
</organism>
<comment type="caution">
    <text evidence="2">The sequence shown here is derived from an EMBL/GenBank/DDBJ whole genome shotgun (WGS) entry which is preliminary data.</text>
</comment>
<dbReference type="Proteomes" id="UP000326757">
    <property type="component" value="Unassembled WGS sequence"/>
</dbReference>
<evidence type="ECO:0000256" key="1">
    <source>
        <dbReference type="SAM" id="MobiDB-lite"/>
    </source>
</evidence>
<feature type="region of interest" description="Disordered" evidence="1">
    <location>
        <begin position="1"/>
        <end position="20"/>
    </location>
</feature>
<name>A0A5N6KJ49_MONLA</name>
<accession>A0A5N6KJ49</accession>
<dbReference type="EMBL" id="VIGI01000002">
    <property type="protein sequence ID" value="KAB8303816.1"/>
    <property type="molecule type" value="Genomic_DNA"/>
</dbReference>
<keyword evidence="3" id="KW-1185">Reference proteome</keyword>
<evidence type="ECO:0000313" key="2">
    <source>
        <dbReference type="EMBL" id="KAB8303816.1"/>
    </source>
</evidence>
<evidence type="ECO:0000313" key="3">
    <source>
        <dbReference type="Proteomes" id="UP000326757"/>
    </source>
</evidence>
<proteinExistence type="predicted"/>
<protein>
    <submittedName>
        <fullName evidence="2">Uncharacterized protein</fullName>
    </submittedName>
</protein>
<dbReference type="AlphaFoldDB" id="A0A5N6KJ49"/>
<sequence>MLRIFKKKKKKLRKEKKKKTPSNATLLYNYPIHPILSHPIPPCITTNPIPTKLSVTFAKRRKCIHFVHPEFHFFNLSFGHRITCLIGAV</sequence>
<reference evidence="2 3" key="1">
    <citation type="submission" date="2019-06" db="EMBL/GenBank/DDBJ databases">
        <title>Genome Sequence of the Brown Rot Fungal Pathogen Monilinia laxa.</title>
        <authorList>
            <person name="De Miccolis Angelini R.M."/>
            <person name="Landi L."/>
            <person name="Abate D."/>
            <person name="Pollastro S."/>
            <person name="Romanazzi G."/>
            <person name="Faretra F."/>
        </authorList>
    </citation>
    <scope>NUCLEOTIDE SEQUENCE [LARGE SCALE GENOMIC DNA]</scope>
    <source>
        <strain evidence="2 3">Mlax316</strain>
    </source>
</reference>